<evidence type="ECO:0000313" key="2">
    <source>
        <dbReference type="Proteomes" id="UP000074866"/>
    </source>
</evidence>
<evidence type="ECO:0000313" key="1">
    <source>
        <dbReference type="EMBL" id="KTS80889.1"/>
    </source>
</evidence>
<comment type="caution">
    <text evidence="1">The sequence shown here is derived from an EMBL/GenBank/DDBJ whole genome shotgun (WGS) entry which is preliminary data.</text>
</comment>
<proteinExistence type="predicted"/>
<organism evidence="1 2">
    <name type="scientific">Paenibacillus jamilae</name>
    <dbReference type="NCBI Taxonomy" id="114136"/>
    <lineage>
        <taxon>Bacteria</taxon>
        <taxon>Bacillati</taxon>
        <taxon>Bacillota</taxon>
        <taxon>Bacilli</taxon>
        <taxon>Bacillales</taxon>
        <taxon>Paenibacillaceae</taxon>
        <taxon>Paenibacillus</taxon>
    </lineage>
</organism>
<sequence>MRFGNTAWLLQIMGDIGVLHVETDSVWRDLICKYVKQQPDMKYIAGIATEKEAIHFAEQYKVDVIVMDVTLTSSQYDGLDAVREILMRKHVSIIILSSEDNLEVIADSFSVGAVNYIKKKNYTDIAAAIRDAYHNRVAIHPDAARVLRDEFRKLRLEELKCSLTRTERQVIAYLHEGYSKSKISEVLHVEQETIKTHVKHILTKLDVGSCKDAVKVARRRGLFDNNYVMR</sequence>
<name>A0ACC4ZRU4_9BACL</name>
<reference evidence="1 2" key="1">
    <citation type="journal article" date="2016" name="Front. Microbiol.">
        <title>Genomic Resource of Rice Seed Associated Bacteria.</title>
        <authorList>
            <person name="Midha S."/>
            <person name="Bansal K."/>
            <person name="Sharma S."/>
            <person name="Kumar N."/>
            <person name="Patil P.P."/>
            <person name="Chaudhry V."/>
            <person name="Patil P.B."/>
        </authorList>
    </citation>
    <scope>NUCLEOTIDE SEQUENCE [LARGE SCALE GENOMIC DNA]</scope>
    <source>
        <strain evidence="1 2">NS115</strain>
    </source>
</reference>
<dbReference type="EMBL" id="LDRX01000087">
    <property type="protein sequence ID" value="KTS80889.1"/>
    <property type="molecule type" value="Genomic_DNA"/>
</dbReference>
<accession>A0ACC4ZRU4</accession>
<dbReference type="Proteomes" id="UP000074866">
    <property type="component" value="Unassembled WGS sequence"/>
</dbReference>
<gene>
    <name evidence="1" type="ORF">NS115_18195</name>
</gene>
<keyword evidence="2" id="KW-1185">Reference proteome</keyword>
<protein>
    <submittedName>
        <fullName evidence="1">Uncharacterized protein</fullName>
    </submittedName>
</protein>